<dbReference type="Gene3D" id="1.10.10.10">
    <property type="entry name" value="Winged helix-like DNA-binding domain superfamily/Winged helix DNA-binding domain"/>
    <property type="match status" value="1"/>
</dbReference>
<dbReference type="GO" id="GO:0003700">
    <property type="term" value="F:DNA-binding transcription factor activity"/>
    <property type="evidence" value="ECO:0007669"/>
    <property type="project" value="InterPro"/>
</dbReference>
<evidence type="ECO:0000313" key="6">
    <source>
        <dbReference type="Proteomes" id="UP000593910"/>
    </source>
</evidence>
<reference evidence="5 6" key="1">
    <citation type="submission" date="2019-06" db="EMBL/GenBank/DDBJ databases">
        <title>Sulfurimonas gotlandica sp. nov., a chemoautotrophic and psychrotolerant epsilonproteobacterium isolated from a pelagic redoxcline, and an emended description of the genus Sulfurimonas.</title>
        <authorList>
            <person name="Wang S."/>
            <person name="Jiang L."/>
            <person name="Shao Z."/>
        </authorList>
    </citation>
    <scope>NUCLEOTIDE SEQUENCE [LARGE SCALE GENOMIC DNA]</scope>
    <source>
        <strain evidence="5 6">B2</strain>
    </source>
</reference>
<protein>
    <submittedName>
        <fullName evidence="5">MarR family transcriptional regulator</fullName>
    </submittedName>
</protein>
<dbReference type="PROSITE" id="PS50995">
    <property type="entry name" value="HTH_MARR_2"/>
    <property type="match status" value="1"/>
</dbReference>
<keyword evidence="1" id="KW-0805">Transcription regulation</keyword>
<sequence length="148" mass="17249">MENKEFNLPESYGYHFNIIFVNIKRMMEIKLKPYNLTHLQFSILINIYKNNVTTQKEMLKYINGDEASITRLIDRLESKGYLNRVQSTEDKRKKSLVLTKSGITLSKEIIGCAREVNKELTKDLNEDEAKVLLKLLQKVHISISENEA</sequence>
<dbReference type="Pfam" id="PF01047">
    <property type="entry name" value="MarR"/>
    <property type="match status" value="1"/>
</dbReference>
<evidence type="ECO:0000256" key="2">
    <source>
        <dbReference type="ARBA" id="ARBA00023125"/>
    </source>
</evidence>
<dbReference type="PANTHER" id="PTHR42756:SF1">
    <property type="entry name" value="TRANSCRIPTIONAL REPRESSOR OF EMRAB OPERON"/>
    <property type="match status" value="1"/>
</dbReference>
<evidence type="ECO:0000259" key="4">
    <source>
        <dbReference type="PROSITE" id="PS50995"/>
    </source>
</evidence>
<organism evidence="5 6">
    <name type="scientific">Sulfurimonas marina</name>
    <dbReference type="NCBI Taxonomy" id="2590551"/>
    <lineage>
        <taxon>Bacteria</taxon>
        <taxon>Pseudomonadati</taxon>
        <taxon>Campylobacterota</taxon>
        <taxon>Epsilonproteobacteria</taxon>
        <taxon>Campylobacterales</taxon>
        <taxon>Sulfurimonadaceae</taxon>
        <taxon>Sulfurimonas</taxon>
    </lineage>
</organism>
<dbReference type="InterPro" id="IPR036390">
    <property type="entry name" value="WH_DNA-bd_sf"/>
</dbReference>
<dbReference type="SMART" id="SM00347">
    <property type="entry name" value="HTH_MARR"/>
    <property type="match status" value="1"/>
</dbReference>
<evidence type="ECO:0000256" key="1">
    <source>
        <dbReference type="ARBA" id="ARBA00023015"/>
    </source>
</evidence>
<dbReference type="PANTHER" id="PTHR42756">
    <property type="entry name" value="TRANSCRIPTIONAL REGULATOR, MARR"/>
    <property type="match status" value="1"/>
</dbReference>
<dbReference type="InterPro" id="IPR036388">
    <property type="entry name" value="WH-like_DNA-bd_sf"/>
</dbReference>
<dbReference type="PRINTS" id="PR00598">
    <property type="entry name" value="HTHMARR"/>
</dbReference>
<keyword evidence="3" id="KW-0804">Transcription</keyword>
<dbReference type="AlphaFoldDB" id="A0A7M1AVF1"/>
<dbReference type="EMBL" id="CP041165">
    <property type="protein sequence ID" value="QOP41400.1"/>
    <property type="molecule type" value="Genomic_DNA"/>
</dbReference>
<feature type="domain" description="HTH marR-type" evidence="4">
    <location>
        <begin position="1"/>
        <end position="141"/>
    </location>
</feature>
<gene>
    <name evidence="5" type="ORF">FJR03_06440</name>
</gene>
<accession>A0A7M1AVF1</accession>
<name>A0A7M1AVF1_9BACT</name>
<keyword evidence="2" id="KW-0238">DNA-binding</keyword>
<dbReference type="GO" id="GO:0003677">
    <property type="term" value="F:DNA binding"/>
    <property type="evidence" value="ECO:0007669"/>
    <property type="project" value="UniProtKB-KW"/>
</dbReference>
<dbReference type="PROSITE" id="PS01117">
    <property type="entry name" value="HTH_MARR_1"/>
    <property type="match status" value="1"/>
</dbReference>
<evidence type="ECO:0000256" key="3">
    <source>
        <dbReference type="ARBA" id="ARBA00023163"/>
    </source>
</evidence>
<dbReference type="InterPro" id="IPR000835">
    <property type="entry name" value="HTH_MarR-typ"/>
</dbReference>
<dbReference type="Proteomes" id="UP000593910">
    <property type="component" value="Chromosome"/>
</dbReference>
<dbReference type="KEGG" id="smax:FJR03_06440"/>
<proteinExistence type="predicted"/>
<keyword evidence="6" id="KW-1185">Reference proteome</keyword>
<dbReference type="RefSeq" id="WP_193112715.1">
    <property type="nucleotide sequence ID" value="NZ_CP041165.1"/>
</dbReference>
<dbReference type="SUPFAM" id="SSF46785">
    <property type="entry name" value="Winged helix' DNA-binding domain"/>
    <property type="match status" value="1"/>
</dbReference>
<evidence type="ECO:0000313" key="5">
    <source>
        <dbReference type="EMBL" id="QOP41400.1"/>
    </source>
</evidence>
<dbReference type="InterPro" id="IPR023187">
    <property type="entry name" value="Tscrpt_reg_MarR-type_CS"/>
</dbReference>